<evidence type="ECO:0000313" key="1">
    <source>
        <dbReference type="EMBL" id="PMS35204.1"/>
    </source>
</evidence>
<name>A0A2N7X0Q7_9BURK</name>
<organism evidence="1 2">
    <name type="scientific">Trinickia symbiotica</name>
    <dbReference type="NCBI Taxonomy" id="863227"/>
    <lineage>
        <taxon>Bacteria</taxon>
        <taxon>Pseudomonadati</taxon>
        <taxon>Pseudomonadota</taxon>
        <taxon>Betaproteobacteria</taxon>
        <taxon>Burkholderiales</taxon>
        <taxon>Burkholderiaceae</taxon>
        <taxon>Trinickia</taxon>
    </lineage>
</organism>
<keyword evidence="2" id="KW-1185">Reference proteome</keyword>
<dbReference type="Proteomes" id="UP000235777">
    <property type="component" value="Unassembled WGS sequence"/>
</dbReference>
<dbReference type="EMBL" id="PNYC01000012">
    <property type="protein sequence ID" value="PMS35204.1"/>
    <property type="molecule type" value="Genomic_DNA"/>
</dbReference>
<reference evidence="1 2" key="1">
    <citation type="submission" date="2018-01" db="EMBL/GenBank/DDBJ databases">
        <title>Whole genome analyses suggest that Burkholderia sensu lato contains two further novel genera in the rhizoxinica-symbiotica group Mycetohabitans gen. nov., and Trinickia gen. nov.: implications for the evolution of diazotrophy and nodulation in the Burkholderiaceae.</title>
        <authorList>
            <person name="Estrada-de los Santos P."/>
            <person name="Palmer M."/>
            <person name="Chavez-Ramirez B."/>
            <person name="Beukes C."/>
            <person name="Steenkamp E.T."/>
            <person name="Hirsch A.M."/>
            <person name="Manyaka P."/>
            <person name="Maluk M."/>
            <person name="Lafos M."/>
            <person name="Crook M."/>
            <person name="Gross E."/>
            <person name="Simon M.F."/>
            <person name="Bueno dos Reis Junior F."/>
            <person name="Poole P.S."/>
            <person name="Venter S.N."/>
            <person name="James E.K."/>
        </authorList>
    </citation>
    <scope>NUCLEOTIDE SEQUENCE [LARGE SCALE GENOMIC DNA]</scope>
    <source>
        <strain evidence="1 2">JPY 581</strain>
    </source>
</reference>
<gene>
    <name evidence="1" type="ORF">C0Z20_18980</name>
</gene>
<comment type="caution">
    <text evidence="1">The sequence shown here is derived from an EMBL/GenBank/DDBJ whole genome shotgun (WGS) entry which is preliminary data.</text>
</comment>
<accession>A0A2N7X0Q7</accession>
<sequence>MNVIAGAASKVDLDRALSPVERQVVDGGFVTKKHLIAISAAAAKGNFVVSFRDTGALALRWLDRGAATKPHTILEKTLKSARVPESLRQGVADSGLQGLAAHWEDGRPVGVFVTREAAAQWKGAGGPQVRPDDHGNFYIPIDFSYARDGNLRALKAQPNWEKAVITGDYDAHDMLMMKGAGGPHSVVSESTEEAFVREAVNTAVAAVDPHRAGLEHLVVRHGPQVNYPAFAMSRERMRDKLVSAVAHPSLPLAVCDRGNWRIVNTREELANLYESSHARMKVTWHAGEGHTHFASLGNGLVGIRHADRPTQPRASAAKAPLGFWG</sequence>
<proteinExistence type="predicted"/>
<protein>
    <submittedName>
        <fullName evidence="1">Uncharacterized protein</fullName>
    </submittedName>
</protein>
<dbReference type="AlphaFoldDB" id="A0A2N7X0Q7"/>
<evidence type="ECO:0000313" key="2">
    <source>
        <dbReference type="Proteomes" id="UP000235777"/>
    </source>
</evidence>